<dbReference type="HOGENOM" id="CLU_142879_0_0_4"/>
<proteinExistence type="predicted"/>
<dbReference type="EMBL" id="CP000267">
    <property type="protein sequence ID" value="ABD69129.1"/>
    <property type="molecule type" value="Genomic_DNA"/>
</dbReference>
<dbReference type="eggNOG" id="COG1544">
    <property type="taxonomic scope" value="Bacteria"/>
</dbReference>
<dbReference type="RefSeq" id="WP_011463697.1">
    <property type="nucleotide sequence ID" value="NC_007908.1"/>
</dbReference>
<accession>Q21YM4</accession>
<gene>
    <name evidence="1" type="ordered locus">Rfer_1396</name>
</gene>
<sequence>MQIQINTDHHIEGHEALAAWATGEVKSGLSRFSASVTRVEVHLSDENGHKSGPDDKRCVMEARVQGRQPLAVTHNAPSLYLTVTGATEKLSRLIDSTLGRAARPAALPEPLNQN</sequence>
<evidence type="ECO:0000313" key="1">
    <source>
        <dbReference type="EMBL" id="ABD69129.1"/>
    </source>
</evidence>
<keyword evidence="2" id="KW-1185">Reference proteome</keyword>
<protein>
    <recommendedName>
        <fullName evidence="3">Ribosomal subunit interface protein</fullName>
    </recommendedName>
</protein>
<dbReference type="Pfam" id="PF02482">
    <property type="entry name" value="Ribosomal_S30AE"/>
    <property type="match status" value="1"/>
</dbReference>
<evidence type="ECO:0008006" key="3">
    <source>
        <dbReference type="Google" id="ProtNLM"/>
    </source>
</evidence>
<dbReference type="Proteomes" id="UP000008332">
    <property type="component" value="Chromosome"/>
</dbReference>
<dbReference type="Gene3D" id="3.30.160.100">
    <property type="entry name" value="Ribosome hibernation promotion factor-like"/>
    <property type="match status" value="1"/>
</dbReference>
<dbReference type="InterPro" id="IPR003489">
    <property type="entry name" value="RHF/RaiA"/>
</dbReference>
<evidence type="ECO:0000313" key="2">
    <source>
        <dbReference type="Proteomes" id="UP000008332"/>
    </source>
</evidence>
<dbReference type="SUPFAM" id="SSF69754">
    <property type="entry name" value="Ribosome binding protein Y (YfiA homologue)"/>
    <property type="match status" value="1"/>
</dbReference>
<name>Q21YM4_ALBFT</name>
<organism evidence="1 2">
    <name type="scientific">Albidiferax ferrireducens (strain ATCC BAA-621 / DSM 15236 / T118)</name>
    <name type="common">Rhodoferax ferrireducens</name>
    <dbReference type="NCBI Taxonomy" id="338969"/>
    <lineage>
        <taxon>Bacteria</taxon>
        <taxon>Pseudomonadati</taxon>
        <taxon>Pseudomonadota</taxon>
        <taxon>Betaproteobacteria</taxon>
        <taxon>Burkholderiales</taxon>
        <taxon>Comamonadaceae</taxon>
        <taxon>Rhodoferax</taxon>
    </lineage>
</organism>
<reference evidence="2" key="1">
    <citation type="submission" date="2006-02" db="EMBL/GenBank/DDBJ databases">
        <title>Complete sequence of chromosome of Rhodoferax ferrireducens DSM 15236.</title>
        <authorList>
            <person name="Copeland A."/>
            <person name="Lucas S."/>
            <person name="Lapidus A."/>
            <person name="Barry K."/>
            <person name="Detter J.C."/>
            <person name="Glavina del Rio T."/>
            <person name="Hammon N."/>
            <person name="Israni S."/>
            <person name="Pitluck S."/>
            <person name="Brettin T."/>
            <person name="Bruce D."/>
            <person name="Han C."/>
            <person name="Tapia R."/>
            <person name="Gilna P."/>
            <person name="Kiss H."/>
            <person name="Schmutz J."/>
            <person name="Larimer F."/>
            <person name="Land M."/>
            <person name="Kyrpides N."/>
            <person name="Ivanova N."/>
            <person name="Richardson P."/>
        </authorList>
    </citation>
    <scope>NUCLEOTIDE SEQUENCE [LARGE SCALE GENOMIC DNA]</scope>
    <source>
        <strain evidence="2">ATCC BAA-621 / DSM 15236 / T118</strain>
    </source>
</reference>
<dbReference type="KEGG" id="rfr:Rfer_1396"/>
<dbReference type="STRING" id="338969.Rfer_1396"/>
<dbReference type="OrthoDB" id="121633at2"/>
<dbReference type="AlphaFoldDB" id="Q21YM4"/>
<dbReference type="InterPro" id="IPR036567">
    <property type="entry name" value="RHF-like"/>
</dbReference>